<dbReference type="AlphaFoldDB" id="A0A4S2DMY3"/>
<dbReference type="PANTHER" id="PTHR30250">
    <property type="entry name" value="PST FAMILY PREDICTED COLANIC ACID TRANSPORTER"/>
    <property type="match status" value="1"/>
</dbReference>
<comment type="similarity">
    <text evidence="2">Belongs to the polysaccharide synthase family.</text>
</comment>
<feature type="transmembrane region" description="Helical" evidence="7">
    <location>
        <begin position="46"/>
        <end position="70"/>
    </location>
</feature>
<evidence type="ECO:0000256" key="5">
    <source>
        <dbReference type="ARBA" id="ARBA00022989"/>
    </source>
</evidence>
<feature type="transmembrane region" description="Helical" evidence="7">
    <location>
        <begin position="417"/>
        <end position="435"/>
    </location>
</feature>
<keyword evidence="5 7" id="KW-1133">Transmembrane helix</keyword>
<dbReference type="GO" id="GO:0005886">
    <property type="term" value="C:plasma membrane"/>
    <property type="evidence" value="ECO:0007669"/>
    <property type="project" value="UniProtKB-SubCell"/>
</dbReference>
<keyword evidence="6 7" id="KW-0472">Membrane</keyword>
<evidence type="ECO:0000256" key="6">
    <source>
        <dbReference type="ARBA" id="ARBA00023136"/>
    </source>
</evidence>
<feature type="transmembrane region" description="Helical" evidence="7">
    <location>
        <begin position="442"/>
        <end position="463"/>
    </location>
</feature>
<proteinExistence type="inferred from homology"/>
<reference evidence="8 9" key="1">
    <citation type="submission" date="2019-04" db="EMBL/GenBank/DDBJ databases">
        <title>Microbes associate with the intestines of laboratory mice.</title>
        <authorList>
            <person name="Navarre W."/>
            <person name="Wong E."/>
            <person name="Huang K."/>
            <person name="Tropini C."/>
            <person name="Ng K."/>
            <person name="Yu B."/>
        </authorList>
    </citation>
    <scope>NUCLEOTIDE SEQUENCE [LARGE SCALE GENOMIC DNA]</scope>
    <source>
        <strain evidence="8 9">NM50_B9-20</strain>
    </source>
</reference>
<dbReference type="Pfam" id="PF13440">
    <property type="entry name" value="Polysacc_synt_3"/>
    <property type="match status" value="1"/>
</dbReference>
<dbReference type="OrthoDB" id="9770347at2"/>
<evidence type="ECO:0000256" key="3">
    <source>
        <dbReference type="ARBA" id="ARBA00022475"/>
    </source>
</evidence>
<sequence>MEKSDKKSIVLKSIIWKIMERTGVQGVQFILQLILARLLTPSEYGIISLITVFIVLGNVFIQSGFNTALIQKKDVNEEDFSSVFYLSLFVAMLLYIILFFSAPLISEFYKMNEITMILRVLAIVLLFGAFNSIQNAIISRTMKFRMLFFSSVISMITSGIVGIILAYLGFGVWALVAQQIVNQISITIILWITLKWRPKLVFSFSRVRYLFSYGWKLLLSSLIDTLYMNLRSLIVGKIYTSEMLAFYNRGEQFPQIIVSNINGSIQSVMLPTLSAEQENKRRVKEMVRRSIVTSSYILFPIMVGLAVVAEPLVRIILTEKWIECVPFLQVFCLSYALWPIHTANLQAINALGRSDIFLRLEIVKKIIGVIILAISMFYGVYAIALGGLFSGIISTFINSYPNLKLLNYSYKEQIKDIIPSLLLSIVMGGIVYSILYLNMSPYITLFIQIFIGCIVYIGLSKIFKLECYEYLLKIIKSLVKKKL</sequence>
<evidence type="ECO:0000313" key="9">
    <source>
        <dbReference type="Proteomes" id="UP000306888"/>
    </source>
</evidence>
<comment type="caution">
    <text evidence="8">The sequence shown here is derived from an EMBL/GenBank/DDBJ whole genome shotgun (WGS) entry which is preliminary data.</text>
</comment>
<feature type="transmembrane region" description="Helical" evidence="7">
    <location>
        <begin position="146"/>
        <end position="170"/>
    </location>
</feature>
<accession>A0A4S2DMY3</accession>
<organism evidence="8 9">
    <name type="scientific">Clostridium sartagoforme</name>
    <dbReference type="NCBI Taxonomy" id="84031"/>
    <lineage>
        <taxon>Bacteria</taxon>
        <taxon>Bacillati</taxon>
        <taxon>Bacillota</taxon>
        <taxon>Clostridia</taxon>
        <taxon>Eubacteriales</taxon>
        <taxon>Clostridiaceae</taxon>
        <taxon>Clostridium</taxon>
    </lineage>
</organism>
<keyword evidence="4 7" id="KW-0812">Transmembrane</keyword>
<dbReference type="RefSeq" id="WP_136006592.1">
    <property type="nucleotide sequence ID" value="NZ_SRYR01000003.1"/>
</dbReference>
<feature type="transmembrane region" description="Helical" evidence="7">
    <location>
        <begin position="82"/>
        <end position="102"/>
    </location>
</feature>
<evidence type="ECO:0000256" key="1">
    <source>
        <dbReference type="ARBA" id="ARBA00004651"/>
    </source>
</evidence>
<dbReference type="InterPro" id="IPR050833">
    <property type="entry name" value="Poly_Biosynth_Transport"/>
</dbReference>
<dbReference type="PANTHER" id="PTHR30250:SF10">
    <property type="entry name" value="LIPOPOLYSACCHARIDE BIOSYNTHESIS PROTEIN WZXC"/>
    <property type="match status" value="1"/>
</dbReference>
<feature type="transmembrane region" description="Helical" evidence="7">
    <location>
        <begin position="290"/>
        <end position="313"/>
    </location>
</feature>
<gene>
    <name evidence="8" type="ORF">E5347_09020</name>
</gene>
<evidence type="ECO:0000313" key="8">
    <source>
        <dbReference type="EMBL" id="TGY42351.1"/>
    </source>
</evidence>
<keyword evidence="9" id="KW-1185">Reference proteome</keyword>
<feature type="transmembrane region" description="Helical" evidence="7">
    <location>
        <begin position="366"/>
        <end position="397"/>
    </location>
</feature>
<evidence type="ECO:0000256" key="7">
    <source>
        <dbReference type="SAM" id="Phobius"/>
    </source>
</evidence>
<name>A0A4S2DMY3_9CLOT</name>
<feature type="transmembrane region" description="Helical" evidence="7">
    <location>
        <begin position="176"/>
        <end position="194"/>
    </location>
</feature>
<evidence type="ECO:0000256" key="2">
    <source>
        <dbReference type="ARBA" id="ARBA00007430"/>
    </source>
</evidence>
<feature type="transmembrane region" description="Helical" evidence="7">
    <location>
        <begin position="114"/>
        <end position="134"/>
    </location>
</feature>
<protein>
    <submittedName>
        <fullName evidence="8">Lipopolysaccharide biosynthesis protein</fullName>
    </submittedName>
</protein>
<keyword evidence="3" id="KW-1003">Cell membrane</keyword>
<evidence type="ECO:0000256" key="4">
    <source>
        <dbReference type="ARBA" id="ARBA00022692"/>
    </source>
</evidence>
<comment type="subcellular location">
    <subcellularLocation>
        <location evidence="1">Cell membrane</location>
        <topology evidence="1">Multi-pass membrane protein</topology>
    </subcellularLocation>
</comment>
<dbReference type="Proteomes" id="UP000306888">
    <property type="component" value="Unassembled WGS sequence"/>
</dbReference>
<dbReference type="CDD" id="cd13127">
    <property type="entry name" value="MATE_tuaB_like"/>
    <property type="match status" value="1"/>
</dbReference>
<dbReference type="EMBL" id="SRYR01000003">
    <property type="protein sequence ID" value="TGY42351.1"/>
    <property type="molecule type" value="Genomic_DNA"/>
</dbReference>